<organism evidence="2 3">
    <name type="scientific">Trichomonas vaginalis (strain ATCC PRA-98 / G3)</name>
    <dbReference type="NCBI Taxonomy" id="412133"/>
    <lineage>
        <taxon>Eukaryota</taxon>
        <taxon>Metamonada</taxon>
        <taxon>Parabasalia</taxon>
        <taxon>Trichomonadida</taxon>
        <taxon>Trichomonadidae</taxon>
        <taxon>Trichomonas</taxon>
    </lineage>
</organism>
<dbReference type="InParanoid" id="A2DNY8"/>
<evidence type="ECO:0000256" key="1">
    <source>
        <dbReference type="SAM" id="Coils"/>
    </source>
</evidence>
<gene>
    <name evidence="2" type="ORF">TVAG_010610</name>
</gene>
<protein>
    <submittedName>
        <fullName evidence="2">Uncharacterized protein</fullName>
    </submittedName>
</protein>
<keyword evidence="3" id="KW-1185">Reference proteome</keyword>
<sequence>MSATLTDKEKNDITTILDQVESSVQDPNKQYHSLLKIDEECREIWPSWNGSFYTPNHKSVSFVKGTTATKLPSYTEISEQVHEENKTQNNFRNNDQIQVEVTTQNPEAQQLVNEVDSIKDDLTDLMQKLSQTVHSPDQVPQLVGADPLTACDMNEISSVDFNHSRDDNLYGQLTKQQQLAIVIQVQREIMAQKEANSALEKEIQDLKVKYVKSQKRIVFLRNEIKKSTIVLQELKRRDEENKPNDNQLVDTSQMY</sequence>
<proteinExistence type="predicted"/>
<reference evidence="2" key="2">
    <citation type="journal article" date="2007" name="Science">
        <title>Draft genome sequence of the sexually transmitted pathogen Trichomonas vaginalis.</title>
        <authorList>
            <person name="Carlton J.M."/>
            <person name="Hirt R.P."/>
            <person name="Silva J.C."/>
            <person name="Delcher A.L."/>
            <person name="Schatz M."/>
            <person name="Zhao Q."/>
            <person name="Wortman J.R."/>
            <person name="Bidwell S.L."/>
            <person name="Alsmark U.C.M."/>
            <person name="Besteiro S."/>
            <person name="Sicheritz-Ponten T."/>
            <person name="Noel C.J."/>
            <person name="Dacks J.B."/>
            <person name="Foster P.G."/>
            <person name="Simillion C."/>
            <person name="Van de Peer Y."/>
            <person name="Miranda-Saavedra D."/>
            <person name="Barton G.J."/>
            <person name="Westrop G.D."/>
            <person name="Mueller S."/>
            <person name="Dessi D."/>
            <person name="Fiori P.L."/>
            <person name="Ren Q."/>
            <person name="Paulsen I."/>
            <person name="Zhang H."/>
            <person name="Bastida-Corcuera F.D."/>
            <person name="Simoes-Barbosa A."/>
            <person name="Brown M.T."/>
            <person name="Hayes R.D."/>
            <person name="Mukherjee M."/>
            <person name="Okumura C.Y."/>
            <person name="Schneider R."/>
            <person name="Smith A.J."/>
            <person name="Vanacova S."/>
            <person name="Villalvazo M."/>
            <person name="Haas B.J."/>
            <person name="Pertea M."/>
            <person name="Feldblyum T.V."/>
            <person name="Utterback T.R."/>
            <person name="Shu C.L."/>
            <person name="Osoegawa K."/>
            <person name="de Jong P.J."/>
            <person name="Hrdy I."/>
            <person name="Horvathova L."/>
            <person name="Zubacova Z."/>
            <person name="Dolezal P."/>
            <person name="Malik S.B."/>
            <person name="Logsdon J.M. Jr."/>
            <person name="Henze K."/>
            <person name="Gupta A."/>
            <person name="Wang C.C."/>
            <person name="Dunne R.L."/>
            <person name="Upcroft J.A."/>
            <person name="Upcroft P."/>
            <person name="White O."/>
            <person name="Salzberg S.L."/>
            <person name="Tang P."/>
            <person name="Chiu C.-H."/>
            <person name="Lee Y.-S."/>
            <person name="Embley T.M."/>
            <person name="Coombs G.H."/>
            <person name="Mottram J.C."/>
            <person name="Tachezy J."/>
            <person name="Fraser-Liggett C.M."/>
            <person name="Johnson P.J."/>
        </authorList>
    </citation>
    <scope>NUCLEOTIDE SEQUENCE [LARGE SCALE GENOMIC DNA]</scope>
    <source>
        <strain evidence="2">G3</strain>
    </source>
</reference>
<name>A2DNY8_TRIV3</name>
<dbReference type="RefSeq" id="XP_001329972.1">
    <property type="nucleotide sequence ID" value="XM_001329937.1"/>
</dbReference>
<feature type="coiled-coil region" evidence="1">
    <location>
        <begin position="182"/>
        <end position="237"/>
    </location>
</feature>
<dbReference type="SMR" id="A2DNY8"/>
<dbReference type="Proteomes" id="UP000001542">
    <property type="component" value="Unassembled WGS sequence"/>
</dbReference>
<dbReference type="AlphaFoldDB" id="A2DNY8"/>
<keyword evidence="1" id="KW-0175">Coiled coil</keyword>
<reference evidence="2" key="1">
    <citation type="submission" date="2006-10" db="EMBL/GenBank/DDBJ databases">
        <authorList>
            <person name="Amadeo P."/>
            <person name="Zhao Q."/>
            <person name="Wortman J."/>
            <person name="Fraser-Liggett C."/>
            <person name="Carlton J."/>
        </authorList>
    </citation>
    <scope>NUCLEOTIDE SEQUENCE</scope>
    <source>
        <strain evidence="2">G3</strain>
    </source>
</reference>
<evidence type="ECO:0000313" key="2">
    <source>
        <dbReference type="EMBL" id="EAY17837.1"/>
    </source>
</evidence>
<dbReference type="KEGG" id="tva:4775847"/>
<dbReference type="VEuPathDB" id="TrichDB:TVAG_010610"/>
<evidence type="ECO:0000313" key="3">
    <source>
        <dbReference type="Proteomes" id="UP000001542"/>
    </source>
</evidence>
<accession>A2DNY8</accession>
<dbReference type="VEuPathDB" id="TrichDB:TVAGG3_0989980"/>
<dbReference type="EMBL" id="DS113225">
    <property type="protein sequence ID" value="EAY17837.1"/>
    <property type="molecule type" value="Genomic_DNA"/>
</dbReference>